<dbReference type="Proteomes" id="UP000271162">
    <property type="component" value="Unassembled WGS sequence"/>
</dbReference>
<accession>A0A0N4YI70</accession>
<name>A0A0N4YI70_NIPBR</name>
<reference evidence="3" key="1">
    <citation type="submission" date="2017-02" db="UniProtKB">
        <authorList>
            <consortium name="WormBaseParasite"/>
        </authorList>
    </citation>
    <scope>IDENTIFICATION</scope>
</reference>
<keyword evidence="2" id="KW-1185">Reference proteome</keyword>
<dbReference type="EMBL" id="UYSL01022281">
    <property type="protein sequence ID" value="VDL80191.1"/>
    <property type="molecule type" value="Genomic_DNA"/>
</dbReference>
<dbReference type="Gene3D" id="3.60.10.10">
    <property type="entry name" value="Endonuclease/exonuclease/phosphatase"/>
    <property type="match status" value="1"/>
</dbReference>
<evidence type="ECO:0000313" key="2">
    <source>
        <dbReference type="Proteomes" id="UP000271162"/>
    </source>
</evidence>
<dbReference type="InterPro" id="IPR027124">
    <property type="entry name" value="Swc5/CFDP1/2"/>
</dbReference>
<evidence type="ECO:0000313" key="3">
    <source>
        <dbReference type="WBParaSite" id="NBR_0001659501-mRNA-1"/>
    </source>
</evidence>
<gene>
    <name evidence="1" type="ORF">NBR_LOCUS16596</name>
</gene>
<reference evidence="1 2" key="2">
    <citation type="submission" date="2018-11" db="EMBL/GenBank/DDBJ databases">
        <authorList>
            <consortium name="Pathogen Informatics"/>
        </authorList>
    </citation>
    <scope>NUCLEOTIDE SEQUENCE [LARGE SCALE GENOMIC DNA]</scope>
</reference>
<evidence type="ECO:0000313" key="1">
    <source>
        <dbReference type="EMBL" id="VDL80191.1"/>
    </source>
</evidence>
<dbReference type="PANTHER" id="PTHR23227:SF67">
    <property type="entry name" value="CRANIOFACIAL DEVELOPMENT PROTEIN 2-LIKE"/>
    <property type="match status" value="1"/>
</dbReference>
<protein>
    <submittedName>
        <fullName evidence="3">PPM-type phosphatase domain-containing protein</fullName>
    </submittedName>
</protein>
<dbReference type="PANTHER" id="PTHR23227">
    <property type="entry name" value="BUCENTAUR RELATED"/>
    <property type="match status" value="1"/>
</dbReference>
<proteinExistence type="predicted"/>
<organism evidence="3">
    <name type="scientific">Nippostrongylus brasiliensis</name>
    <name type="common">Rat hookworm</name>
    <dbReference type="NCBI Taxonomy" id="27835"/>
    <lineage>
        <taxon>Eukaryota</taxon>
        <taxon>Metazoa</taxon>
        <taxon>Ecdysozoa</taxon>
        <taxon>Nematoda</taxon>
        <taxon>Chromadorea</taxon>
        <taxon>Rhabditida</taxon>
        <taxon>Rhabditina</taxon>
        <taxon>Rhabditomorpha</taxon>
        <taxon>Strongyloidea</taxon>
        <taxon>Heligmosomidae</taxon>
        <taxon>Nippostrongylus</taxon>
    </lineage>
</organism>
<dbReference type="AlphaFoldDB" id="A0A0N4YI70"/>
<dbReference type="WBParaSite" id="NBR_0001659501-mRNA-1">
    <property type="protein sequence ID" value="NBR_0001659501-mRNA-1"/>
    <property type="gene ID" value="NBR_0001659501"/>
</dbReference>
<dbReference type="InterPro" id="IPR036691">
    <property type="entry name" value="Endo/exonu/phosph_ase_sf"/>
</dbReference>
<sequence>MIVVASDLSGHVGTSKDGYKCHGGFGYGARNEDGESILEYACSHDLSIMNTTFRKRPSLLISFYSANARSQIDYVVVRRRDAKLVNDAKAKVRGGIRLALIVDVDNTWQNLKTVVYEAARSQLGVTRSTYD</sequence>